<evidence type="ECO:0008006" key="4">
    <source>
        <dbReference type="Google" id="ProtNLM"/>
    </source>
</evidence>
<protein>
    <recommendedName>
        <fullName evidence="4">DUF4148 domain-containing protein</fullName>
    </recommendedName>
</protein>
<evidence type="ECO:0000313" key="2">
    <source>
        <dbReference type="EMBL" id="MBE1507996.1"/>
    </source>
</evidence>
<comment type="caution">
    <text evidence="2">The sequence shown here is derived from an EMBL/GenBank/DDBJ whole genome shotgun (WGS) entry which is preliminary data.</text>
</comment>
<evidence type="ECO:0000313" key="3">
    <source>
        <dbReference type="Proteomes" id="UP000620262"/>
    </source>
</evidence>
<accession>A0ABR9IXX6</accession>
<gene>
    <name evidence="2" type="ORF">H4W29_005241</name>
</gene>
<keyword evidence="1" id="KW-0732">Signal</keyword>
<sequence>MSRFGQFAVVALVSSLAFAGVSRADSLDMNNGAKIEKTLQTFSSNFDVRDINDYANYKDQPEDSDAAQPRTDAGVQHIQASIKENKDLVRRLGERGVKIDDVVNAEQAADGSMTFWVR</sequence>
<dbReference type="RefSeq" id="WP_192731668.1">
    <property type="nucleotide sequence ID" value="NZ_BAAAVL010000002.1"/>
</dbReference>
<feature type="signal peptide" evidence="1">
    <location>
        <begin position="1"/>
        <end position="19"/>
    </location>
</feature>
<reference evidence="2 3" key="1">
    <citation type="submission" date="2020-10" db="EMBL/GenBank/DDBJ databases">
        <title>Sequencing the genomes of 1000 actinobacteria strains.</title>
        <authorList>
            <person name="Klenk H.-P."/>
        </authorList>
    </citation>
    <scope>NUCLEOTIDE SEQUENCE [LARGE SCALE GENOMIC DNA]</scope>
    <source>
        <strain evidence="2 3">DSM 7307</strain>
    </source>
</reference>
<feature type="chain" id="PRO_5045754756" description="DUF4148 domain-containing protein" evidence="1">
    <location>
        <begin position="20"/>
        <end position="118"/>
    </location>
</feature>
<dbReference type="Proteomes" id="UP000620262">
    <property type="component" value="Unassembled WGS sequence"/>
</dbReference>
<organism evidence="2 3">
    <name type="scientific">Rhizobium viscosum</name>
    <name type="common">Arthrobacter viscosus</name>
    <dbReference type="NCBI Taxonomy" id="1673"/>
    <lineage>
        <taxon>Bacteria</taxon>
        <taxon>Pseudomonadati</taxon>
        <taxon>Pseudomonadota</taxon>
        <taxon>Alphaproteobacteria</taxon>
        <taxon>Hyphomicrobiales</taxon>
        <taxon>Rhizobiaceae</taxon>
        <taxon>Rhizobium/Agrobacterium group</taxon>
        <taxon>Rhizobium</taxon>
    </lineage>
</organism>
<evidence type="ECO:0000256" key="1">
    <source>
        <dbReference type="SAM" id="SignalP"/>
    </source>
</evidence>
<dbReference type="EMBL" id="JADBEC010000002">
    <property type="protein sequence ID" value="MBE1507996.1"/>
    <property type="molecule type" value="Genomic_DNA"/>
</dbReference>
<name>A0ABR9IXX6_RHIVS</name>
<proteinExistence type="predicted"/>
<keyword evidence="3" id="KW-1185">Reference proteome</keyword>